<dbReference type="GO" id="GO:0003700">
    <property type="term" value="F:DNA-binding transcription factor activity"/>
    <property type="evidence" value="ECO:0007669"/>
    <property type="project" value="InterPro"/>
</dbReference>
<evidence type="ECO:0000256" key="3">
    <source>
        <dbReference type="ARBA" id="ARBA00023125"/>
    </source>
</evidence>
<reference evidence="6 7" key="1">
    <citation type="submission" date="2021-02" db="EMBL/GenBank/DDBJ databases">
        <title>Alicyclobacillus curvatus sp. nov. and Alicyclobacillus mengziensis sp. nov., two acidophilic bacteria isolated from acid mine drainage.</title>
        <authorList>
            <person name="Huang Y."/>
        </authorList>
    </citation>
    <scope>NUCLEOTIDE SEQUENCE [LARGE SCALE GENOMIC DNA]</scope>
    <source>
        <strain evidence="6 7">S30H14</strain>
    </source>
</reference>
<dbReference type="PROSITE" id="PS50931">
    <property type="entry name" value="HTH_LYSR"/>
    <property type="match status" value="1"/>
</dbReference>
<name>A0A9X7VXM0_9BACL</name>
<evidence type="ECO:0000256" key="2">
    <source>
        <dbReference type="ARBA" id="ARBA00023015"/>
    </source>
</evidence>
<evidence type="ECO:0000313" key="7">
    <source>
        <dbReference type="Proteomes" id="UP000663505"/>
    </source>
</evidence>
<dbReference type="PRINTS" id="PR00039">
    <property type="entry name" value="HTHLYSR"/>
</dbReference>
<comment type="similarity">
    <text evidence="1">Belongs to the LysR transcriptional regulatory family.</text>
</comment>
<dbReference type="EMBL" id="CP071182">
    <property type="protein sequence ID" value="QSO46440.1"/>
    <property type="molecule type" value="Genomic_DNA"/>
</dbReference>
<dbReference type="AlphaFoldDB" id="A0A9X7VXM0"/>
<dbReference type="InterPro" id="IPR000847">
    <property type="entry name" value="LysR_HTH_N"/>
</dbReference>
<dbReference type="GO" id="GO:0000976">
    <property type="term" value="F:transcription cis-regulatory region binding"/>
    <property type="evidence" value="ECO:0007669"/>
    <property type="project" value="TreeGrafter"/>
</dbReference>
<dbReference type="InterPro" id="IPR005119">
    <property type="entry name" value="LysR_subst-bd"/>
</dbReference>
<dbReference type="Gene3D" id="3.40.190.10">
    <property type="entry name" value="Periplasmic binding protein-like II"/>
    <property type="match status" value="2"/>
</dbReference>
<dbReference type="PANTHER" id="PTHR30126">
    <property type="entry name" value="HTH-TYPE TRANSCRIPTIONAL REGULATOR"/>
    <property type="match status" value="1"/>
</dbReference>
<proteinExistence type="inferred from homology"/>
<dbReference type="Gene3D" id="1.10.10.10">
    <property type="entry name" value="Winged helix-like DNA-binding domain superfamily/Winged helix DNA-binding domain"/>
    <property type="match status" value="1"/>
</dbReference>
<sequence length="306" mass="33777">MNHLYRTFVVSVESGTLVKAAAVLHVTQPTVTRQLQQLEAEFHQPLFERTGGRLVLTRSGEVVYRTAKRLLALDDKLREELSSLANPEMGTVYVGAGVTPAIHLLPEAFALYRRRHSGVIFHLRTGSSSEIVQLLTQREIDIGIVTTVDTKRSDLMTKPLYRDDLLLVAPPNHVLSSHTAITVSDLGKYPVIVMQTGSGLRSLVEDLLASRDVKLEPALEVDSLEAISRLVQFGLGIAFLPRSCVRDDLVRGRLVVMHLMDEPPTARTITMVHRAQGSLPANAERFAAQLPGLFQALHEVREGKAT</sequence>
<gene>
    <name evidence="6" type="ORF">JZ786_18480</name>
</gene>
<evidence type="ECO:0000256" key="1">
    <source>
        <dbReference type="ARBA" id="ARBA00009437"/>
    </source>
</evidence>
<keyword evidence="7" id="KW-1185">Reference proteome</keyword>
<keyword evidence="2" id="KW-0805">Transcription regulation</keyword>
<dbReference type="Proteomes" id="UP000663505">
    <property type="component" value="Chromosome"/>
</dbReference>
<organism evidence="6 7">
    <name type="scientific">Alicyclobacillus mengziensis</name>
    <dbReference type="NCBI Taxonomy" id="2931921"/>
    <lineage>
        <taxon>Bacteria</taxon>
        <taxon>Bacillati</taxon>
        <taxon>Bacillota</taxon>
        <taxon>Bacilli</taxon>
        <taxon>Bacillales</taxon>
        <taxon>Alicyclobacillaceae</taxon>
        <taxon>Alicyclobacillus</taxon>
    </lineage>
</organism>
<dbReference type="InterPro" id="IPR036388">
    <property type="entry name" value="WH-like_DNA-bd_sf"/>
</dbReference>
<keyword evidence="4" id="KW-0804">Transcription</keyword>
<accession>A0A9X7VXM0</accession>
<keyword evidence="3" id="KW-0238">DNA-binding</keyword>
<dbReference type="RefSeq" id="WP_206655809.1">
    <property type="nucleotide sequence ID" value="NZ_CP071182.1"/>
</dbReference>
<dbReference type="Pfam" id="PF00126">
    <property type="entry name" value="HTH_1"/>
    <property type="match status" value="1"/>
</dbReference>
<protein>
    <submittedName>
        <fullName evidence="6">LysR family transcriptional regulator</fullName>
    </submittedName>
</protein>
<dbReference type="SUPFAM" id="SSF46785">
    <property type="entry name" value="Winged helix' DNA-binding domain"/>
    <property type="match status" value="1"/>
</dbReference>
<evidence type="ECO:0000313" key="6">
    <source>
        <dbReference type="EMBL" id="QSO46440.1"/>
    </source>
</evidence>
<dbReference type="KEGG" id="afx:JZ786_18480"/>
<feature type="domain" description="HTH lysR-type" evidence="5">
    <location>
        <begin position="1"/>
        <end position="57"/>
    </location>
</feature>
<dbReference type="PANTHER" id="PTHR30126:SF40">
    <property type="entry name" value="HTH-TYPE TRANSCRIPTIONAL REGULATOR GLTR"/>
    <property type="match status" value="1"/>
</dbReference>
<evidence type="ECO:0000256" key="4">
    <source>
        <dbReference type="ARBA" id="ARBA00023163"/>
    </source>
</evidence>
<dbReference type="InterPro" id="IPR036390">
    <property type="entry name" value="WH_DNA-bd_sf"/>
</dbReference>
<dbReference type="SUPFAM" id="SSF53850">
    <property type="entry name" value="Periplasmic binding protein-like II"/>
    <property type="match status" value="1"/>
</dbReference>
<dbReference type="Pfam" id="PF03466">
    <property type="entry name" value="LysR_substrate"/>
    <property type="match status" value="1"/>
</dbReference>
<evidence type="ECO:0000259" key="5">
    <source>
        <dbReference type="PROSITE" id="PS50931"/>
    </source>
</evidence>